<evidence type="ECO:0000313" key="4">
    <source>
        <dbReference type="Proteomes" id="UP001634393"/>
    </source>
</evidence>
<feature type="compositionally biased region" description="Basic and acidic residues" evidence="2">
    <location>
        <begin position="112"/>
        <end position="129"/>
    </location>
</feature>
<evidence type="ECO:0000313" key="3">
    <source>
        <dbReference type="EMBL" id="KAL3838898.1"/>
    </source>
</evidence>
<evidence type="ECO:0000256" key="2">
    <source>
        <dbReference type="SAM" id="MobiDB-lite"/>
    </source>
</evidence>
<organism evidence="3 4">
    <name type="scientific">Penstemon smallii</name>
    <dbReference type="NCBI Taxonomy" id="265156"/>
    <lineage>
        <taxon>Eukaryota</taxon>
        <taxon>Viridiplantae</taxon>
        <taxon>Streptophyta</taxon>
        <taxon>Embryophyta</taxon>
        <taxon>Tracheophyta</taxon>
        <taxon>Spermatophyta</taxon>
        <taxon>Magnoliopsida</taxon>
        <taxon>eudicotyledons</taxon>
        <taxon>Gunneridae</taxon>
        <taxon>Pentapetalae</taxon>
        <taxon>asterids</taxon>
        <taxon>lamiids</taxon>
        <taxon>Lamiales</taxon>
        <taxon>Plantaginaceae</taxon>
        <taxon>Cheloneae</taxon>
        <taxon>Penstemon</taxon>
    </lineage>
</organism>
<feature type="compositionally biased region" description="Low complexity" evidence="2">
    <location>
        <begin position="45"/>
        <end position="58"/>
    </location>
</feature>
<feature type="coiled-coil region" evidence="1">
    <location>
        <begin position="217"/>
        <end position="279"/>
    </location>
</feature>
<protein>
    <submittedName>
        <fullName evidence="3">Uncharacterized protein</fullName>
    </submittedName>
</protein>
<dbReference type="Proteomes" id="UP001634393">
    <property type="component" value="Unassembled WGS sequence"/>
</dbReference>
<comment type="caution">
    <text evidence="3">The sequence shown here is derived from an EMBL/GenBank/DDBJ whole genome shotgun (WGS) entry which is preliminary data.</text>
</comment>
<feature type="region of interest" description="Disordered" evidence="2">
    <location>
        <begin position="1"/>
        <end position="150"/>
    </location>
</feature>
<feature type="compositionally biased region" description="Polar residues" evidence="2">
    <location>
        <begin position="87"/>
        <end position="104"/>
    </location>
</feature>
<keyword evidence="1" id="KW-0175">Coiled coil</keyword>
<name>A0ABD3TR65_9LAMI</name>
<accession>A0ABD3TR65</accession>
<proteinExistence type="predicted"/>
<evidence type="ECO:0000256" key="1">
    <source>
        <dbReference type="SAM" id="Coils"/>
    </source>
</evidence>
<dbReference type="EMBL" id="JBJXBP010000003">
    <property type="protein sequence ID" value="KAL3838898.1"/>
    <property type="molecule type" value="Genomic_DNA"/>
</dbReference>
<gene>
    <name evidence="3" type="ORF">ACJIZ3_023489</name>
</gene>
<reference evidence="3 4" key="1">
    <citation type="submission" date="2024-12" db="EMBL/GenBank/DDBJ databases">
        <title>The unique morphological basis and parallel evolutionary history of personate flowers in Penstemon.</title>
        <authorList>
            <person name="Depatie T.H."/>
            <person name="Wessinger C.A."/>
        </authorList>
    </citation>
    <scope>NUCLEOTIDE SEQUENCE [LARGE SCALE GENOMIC DNA]</scope>
    <source>
        <strain evidence="3">WTNN_2</strain>
        <tissue evidence="3">Leaf</tissue>
    </source>
</reference>
<dbReference type="AlphaFoldDB" id="A0ABD3TR65"/>
<sequence>MSKSKARKRDPSLEEAIMSSRAKRIMENVRRGGRSSGSTQAPHVQSSQNPSGGSNNSSRALVTPTADITHPTRSITNPSTHDRNHSPVRSQRGSRSRENNTSNPEAIRSNKRPREEGEIVARRPGKEPVLEVSSDEDLESVMNSDHPRAGGLAVDTSVLEPMDESKAWKVFKSTIFKKDQTKLGKKHIKENVKKASCDLVSDLDKLNKKLKEQFTLVKTYAAASKEAEKKRKDVEDELQRKDDQVVDIVEKLSSREKEVEELKKRNEELVERMKLESKESYEKGRAEGVLMTSQPTREQRLAIAREFFRSPVCEALSDMKTGLELKLGFLNERFNENALDPLKNDDCEPFPDTENDEPVPVLELDEFYPIYLEVNYSGVSEVVVEQPVVEPNQTQVEQVAVGSNQA</sequence>
<keyword evidence="4" id="KW-1185">Reference proteome</keyword>